<proteinExistence type="predicted"/>
<reference evidence="2" key="1">
    <citation type="journal article" date="2016" name="Nat. Biotechnol.">
        <title>Sequencing wild and cultivated cassava and related species reveals extensive interspecific hybridization and genetic diversity.</title>
        <authorList>
            <person name="Bredeson J.V."/>
            <person name="Lyons J.B."/>
            <person name="Prochnik S.E."/>
            <person name="Wu G.A."/>
            <person name="Ha C.M."/>
            <person name="Edsinger-Gonzales E."/>
            <person name="Grimwood J."/>
            <person name="Schmutz J."/>
            <person name="Rabbi I.Y."/>
            <person name="Egesi C."/>
            <person name="Nauluvula P."/>
            <person name="Lebot V."/>
            <person name="Ndunguru J."/>
            <person name="Mkamilo G."/>
            <person name="Bart R.S."/>
            <person name="Setter T.L."/>
            <person name="Gleadow R.M."/>
            <person name="Kulakow P."/>
            <person name="Ferguson M.E."/>
            <person name="Rounsley S."/>
            <person name="Rokhsar D.S."/>
        </authorList>
    </citation>
    <scope>NUCLEOTIDE SEQUENCE [LARGE SCALE GENOMIC DNA]</scope>
    <source>
        <strain evidence="2">cv. AM560-2</strain>
    </source>
</reference>
<protein>
    <submittedName>
        <fullName evidence="1">Uncharacterized protein</fullName>
    </submittedName>
</protein>
<comment type="caution">
    <text evidence="1">The sequence shown here is derived from an EMBL/GenBank/DDBJ whole genome shotgun (WGS) entry which is preliminary data.</text>
</comment>
<name>A0ACB7GK46_MANES</name>
<dbReference type="Proteomes" id="UP000091857">
    <property type="component" value="Chromosome 13"/>
</dbReference>
<gene>
    <name evidence="1" type="ORF">MANES_13G069700v8</name>
</gene>
<evidence type="ECO:0000313" key="1">
    <source>
        <dbReference type="EMBL" id="KAG8640615.1"/>
    </source>
</evidence>
<sequence>MSSQFQSLFLGVPLSSSLKGQIHANSLYLGRGPLSRRTFRKCMCTKKHNEWITQAIRFSNFCGKYVVFLRNAIGSRSELKVECVKEPFSQSRALVRSLSPLWKEGLLLVRGSVFVAVISGVCLLVWYGQNKAKGYIESKLLPSICSALSDYIQREIDFGKVRRVSPLSITLESCSIGPHGEEFSCGEVPTMKLRLCPFASLRRGKIVIDAVLSHPSVVVVQKKDYTWLGIPASEGSLQRHLSTEEGIDYRTKTRRVAREELAACWERQRDNDAKEAAERGYIIPERDSSLSEDEVWQEDAIQLTNLTNYKSFSCMDEKMRWRDHHCMDTGPAYNMKHADLEKAFGVKFPGSGLKFWSSVITGPKKLKFKRRSNGCDNSAAGINAKRRILERSASRAIAYFRGLANEEFDEPSQSSDGYDIMSLDTLLVQIQRDNNADVSVDVSSVEERLPADNQHGEPDENLGIQPLTRSKHLLSRTYGFSLIRDPFLKTLDILTEAAKVGENFPSSTNVVRDAKINGVNGEYLSVDVVNRDMDAHTSEINNYTSGKPHSEPAMVYPVSSSSLTLNSGLSSFSRNIRRSFSYFLAGPIQKLKSGLGPKVEDIVAELVDGVDVVPSEGIEKMLPVSLDSVHFKGGTLMLLAYGDREPREMENVNGHLKFQNHYGRVYVQLSGNCKMWRSDAISEDGGWLSADVFVDILEQKWHANLKIAKLFAPLFERILEIPIAWSKGRATGEVHICMSRGETFPNLHGQLDVTGLAFQIFDAPSSFSDISASLCFRGQRIFLHNTSGWFGNIPLEASGDFGIHPEEGEFHLMCQVPSVEVNSLMKTFKMRPLLFPLAGSVTAVFNCQGPLDAPIFVGSGMVSRKISHSVSDVPVSTAYEAMLRSKDAGAVAAVDRVPFSYLSANFTFNTDNCVADLYGIRASLVDGGEIRGAGNAWICPEGEVDDSAMDVNFSGNFSFDRIMHRYIPGYLQLMPLKLGDLTGETKLSGSLLKPRFDIKWVAPKAEGSFTDARGDIVISHDYITINSSSVAFELYTKVQTTYPDEYWLDRKEFDANYGIPFTVDGIELDLRMRGFEFFSLVSSYPFDSPRPTHLKATGKVKFQGKVLKPSSIANEKDLPCDKKVSHEQIEGNKESLVGEVSVSGLRLNQLMLAPQLVGQLSISRDHIKLDAMGRPDESLAVELVVPLQPSCEENSQNEKLSSFSLQKGQLRVNASFRPLHSATLEVRHLPLDELELASLRGTIQRAEIQLNLQKRRGHGVLSVLRPKFSGVLGESLDVAARWSGDVITVEKTVLEQTSSRYELQGEYVLPGTRDRNLAGKERGDLFKRAMTGQLGTVISSMGRWRMRLEVPRAEVAEMLPLARLLSRSTDPAVRSRSKDLFIQSLQSVALYSESLQDLLEVIREHCTASNEVILEDISLPGLAELKGRWHGSLDASGGGNGDTMVDFDFHGEDWEWGTYETQRVLAVGAYSNNDGLRLERIFIQKDNATIHADGTLLGPKTNLHFAVLNFPVSLVPTVVQVIESSASDTVHSLRQLLAPIRGILHMEGDLRGNLAKPECDVQVRLLDGAIGGIDLGRAEIVASLTSTSRFLFNAKFEPIIQNGHVHIQGSVPINFVQNNSFEEEDTETDKTGATWVPGWVKERNSDPSDETSEKKFLRDRNEESWNSQLAESLKVLNWNFLDAGEVRIDADIKDGGMMMLTALSPYVNWLHGNADVMLQVRGTVEQPVLDGFASFHRASINSPVLRKPFTNFGGTVHVKSNRLCITSLESRVSRRGKLFIKGNLPLRTSEASLGDKIDLKCEVLEVRAKNILSGQVDTQLQVTGSILQPNLSGNIKLSHGEAYLPHDKGSGGAAFNRLASSQSRLPGRGLNRAVASRYVSRFFSSEPDASRTKFPQTTVKSTEAEKELEQFSIKPNVDIRLSDLKLVLGPELRIVYPLILNFAVSGELELNGLAHPKWIKPKGVLTFENGDVNLVATQVRLKREHLNIAKFEPEHGLDPMLDLALVGSEWQFRIQSRASNWQDKLVVTSTRSVEQDALTPSEAARVFESQLAESILEGDGQLAFKKLATATLETLMPRIEGKGEFGQARWRLVYAPQIPSLLSVDPSVDPLKSLANNISFGTEVEVQLGKHLQASIVRQMKDSEMAMQWTLIYHLTSRLRVLLQSAPSKRLLFEYSATSQD</sequence>
<evidence type="ECO:0000313" key="2">
    <source>
        <dbReference type="Proteomes" id="UP000091857"/>
    </source>
</evidence>
<organism evidence="1 2">
    <name type="scientific">Manihot esculenta</name>
    <name type="common">Cassava</name>
    <name type="synonym">Jatropha manihot</name>
    <dbReference type="NCBI Taxonomy" id="3983"/>
    <lineage>
        <taxon>Eukaryota</taxon>
        <taxon>Viridiplantae</taxon>
        <taxon>Streptophyta</taxon>
        <taxon>Embryophyta</taxon>
        <taxon>Tracheophyta</taxon>
        <taxon>Spermatophyta</taxon>
        <taxon>Magnoliopsida</taxon>
        <taxon>eudicotyledons</taxon>
        <taxon>Gunneridae</taxon>
        <taxon>Pentapetalae</taxon>
        <taxon>rosids</taxon>
        <taxon>fabids</taxon>
        <taxon>Malpighiales</taxon>
        <taxon>Euphorbiaceae</taxon>
        <taxon>Crotonoideae</taxon>
        <taxon>Manihoteae</taxon>
        <taxon>Manihot</taxon>
    </lineage>
</organism>
<dbReference type="EMBL" id="CM004399">
    <property type="protein sequence ID" value="KAG8640615.1"/>
    <property type="molecule type" value="Genomic_DNA"/>
</dbReference>
<accession>A0ACB7GK46</accession>
<keyword evidence="2" id="KW-1185">Reference proteome</keyword>